<feature type="region of interest" description="Disordered" evidence="6">
    <location>
        <begin position="36"/>
        <end position="74"/>
    </location>
</feature>
<feature type="domain" description="RNA polymerase sigma-70 region 4" evidence="9">
    <location>
        <begin position="569"/>
        <end position="618"/>
    </location>
</feature>
<dbReference type="Pfam" id="PF04542">
    <property type="entry name" value="Sigma70_r2"/>
    <property type="match status" value="1"/>
</dbReference>
<evidence type="ECO:0000313" key="11">
    <source>
        <dbReference type="Proteomes" id="UP000198406"/>
    </source>
</evidence>
<dbReference type="GO" id="GO:0006352">
    <property type="term" value="P:DNA-templated transcription initiation"/>
    <property type="evidence" value="ECO:0007669"/>
    <property type="project" value="InterPro"/>
</dbReference>
<keyword evidence="5" id="KW-0804">Transcription</keyword>
<dbReference type="OrthoDB" id="198381at2759"/>
<evidence type="ECO:0000256" key="6">
    <source>
        <dbReference type="SAM" id="MobiDB-lite"/>
    </source>
</evidence>
<evidence type="ECO:0000256" key="5">
    <source>
        <dbReference type="ARBA" id="ARBA00023163"/>
    </source>
</evidence>
<keyword evidence="11" id="KW-1185">Reference proteome</keyword>
<keyword evidence="3" id="KW-0731">Sigma factor</keyword>
<dbReference type="PRINTS" id="PR00046">
    <property type="entry name" value="SIGMA70FCT"/>
</dbReference>
<dbReference type="NCBIfam" id="TIGR02937">
    <property type="entry name" value="sigma70-ECF"/>
    <property type="match status" value="1"/>
</dbReference>
<proteinExistence type="inferred from homology"/>
<name>A0A1Z5JZN1_FISSO</name>
<feature type="domain" description="RNA polymerase sigma-70 region 2" evidence="8">
    <location>
        <begin position="387"/>
        <end position="456"/>
    </location>
</feature>
<dbReference type="Pfam" id="PF04545">
    <property type="entry name" value="Sigma70_r4"/>
    <property type="match status" value="1"/>
</dbReference>
<evidence type="ECO:0000256" key="2">
    <source>
        <dbReference type="ARBA" id="ARBA00023015"/>
    </source>
</evidence>
<dbReference type="GO" id="GO:0003677">
    <property type="term" value="F:DNA binding"/>
    <property type="evidence" value="ECO:0007669"/>
    <property type="project" value="UniProtKB-KW"/>
</dbReference>
<dbReference type="Pfam" id="PF04539">
    <property type="entry name" value="Sigma70_r3"/>
    <property type="match status" value="1"/>
</dbReference>
<evidence type="ECO:0000259" key="8">
    <source>
        <dbReference type="Pfam" id="PF04542"/>
    </source>
</evidence>
<accession>A0A1Z5JZN1</accession>
<evidence type="ECO:0000256" key="1">
    <source>
        <dbReference type="ARBA" id="ARBA00007788"/>
    </source>
</evidence>
<dbReference type="InterPro" id="IPR050239">
    <property type="entry name" value="Sigma-70_RNA_pol_init_factors"/>
</dbReference>
<protein>
    <recommendedName>
        <fullName evidence="12">RNA polymerase primary sigma factor</fullName>
    </recommendedName>
</protein>
<evidence type="ECO:0000256" key="3">
    <source>
        <dbReference type="ARBA" id="ARBA00023082"/>
    </source>
</evidence>
<dbReference type="InterPro" id="IPR007624">
    <property type="entry name" value="RNA_pol_sigma70_r3"/>
</dbReference>
<keyword evidence="4" id="KW-0238">DNA-binding</keyword>
<dbReference type="AlphaFoldDB" id="A0A1Z5JZN1"/>
<dbReference type="InterPro" id="IPR013324">
    <property type="entry name" value="RNA_pol_sigma_r3/r4-like"/>
</dbReference>
<dbReference type="Gene3D" id="1.10.10.10">
    <property type="entry name" value="Winged helix-like DNA-binding domain superfamily/Winged helix DNA-binding domain"/>
    <property type="match status" value="2"/>
</dbReference>
<dbReference type="GO" id="GO:0016987">
    <property type="term" value="F:sigma factor activity"/>
    <property type="evidence" value="ECO:0007669"/>
    <property type="project" value="UniProtKB-KW"/>
</dbReference>
<dbReference type="PANTHER" id="PTHR30603">
    <property type="entry name" value="RNA POLYMERASE SIGMA FACTOR RPO"/>
    <property type="match status" value="1"/>
</dbReference>
<evidence type="ECO:0008006" key="12">
    <source>
        <dbReference type="Google" id="ProtNLM"/>
    </source>
</evidence>
<feature type="domain" description="RNA polymerase sigma-70 region 3" evidence="7">
    <location>
        <begin position="467"/>
        <end position="527"/>
    </location>
</feature>
<feature type="compositionally biased region" description="Basic residues" evidence="6">
    <location>
        <begin position="192"/>
        <end position="201"/>
    </location>
</feature>
<dbReference type="InterPro" id="IPR013325">
    <property type="entry name" value="RNA_pol_sigma_r2"/>
</dbReference>
<feature type="compositionally biased region" description="Basic residues" evidence="6">
    <location>
        <begin position="40"/>
        <end position="51"/>
    </location>
</feature>
<gene>
    <name evidence="10" type="ORF">FisN_4Lh062</name>
</gene>
<evidence type="ECO:0000259" key="9">
    <source>
        <dbReference type="Pfam" id="PF04545"/>
    </source>
</evidence>
<evidence type="ECO:0000256" key="4">
    <source>
        <dbReference type="ARBA" id="ARBA00023125"/>
    </source>
</evidence>
<evidence type="ECO:0000259" key="7">
    <source>
        <dbReference type="Pfam" id="PF04539"/>
    </source>
</evidence>
<dbReference type="Proteomes" id="UP000198406">
    <property type="component" value="Unassembled WGS sequence"/>
</dbReference>
<dbReference type="InterPro" id="IPR007630">
    <property type="entry name" value="RNA_pol_sigma70_r4"/>
</dbReference>
<dbReference type="Gene3D" id="1.10.601.10">
    <property type="entry name" value="RNA Polymerase Primary Sigma Factor"/>
    <property type="match status" value="1"/>
</dbReference>
<keyword evidence="2" id="KW-0805">Transcription regulation</keyword>
<dbReference type="InterPro" id="IPR000943">
    <property type="entry name" value="RNA_pol_sigma70"/>
</dbReference>
<comment type="caution">
    <text evidence="10">The sequence shown here is derived from an EMBL/GenBank/DDBJ whole genome shotgun (WGS) entry which is preliminary data.</text>
</comment>
<dbReference type="InterPro" id="IPR036388">
    <property type="entry name" value="WH-like_DNA-bd_sf"/>
</dbReference>
<dbReference type="SUPFAM" id="SSF88659">
    <property type="entry name" value="Sigma3 and sigma4 domains of RNA polymerase sigma factors"/>
    <property type="match status" value="2"/>
</dbReference>
<dbReference type="InParanoid" id="A0A1Z5JZN1"/>
<organism evidence="10 11">
    <name type="scientific">Fistulifera solaris</name>
    <name type="common">Oleaginous diatom</name>
    <dbReference type="NCBI Taxonomy" id="1519565"/>
    <lineage>
        <taxon>Eukaryota</taxon>
        <taxon>Sar</taxon>
        <taxon>Stramenopiles</taxon>
        <taxon>Ochrophyta</taxon>
        <taxon>Bacillariophyta</taxon>
        <taxon>Bacillariophyceae</taxon>
        <taxon>Bacillariophycidae</taxon>
        <taxon>Naviculales</taxon>
        <taxon>Naviculaceae</taxon>
        <taxon>Fistulifera</taxon>
    </lineage>
</organism>
<feature type="region of interest" description="Disordered" evidence="6">
    <location>
        <begin position="169"/>
        <end position="214"/>
    </location>
</feature>
<sequence>MHTIHFERPQQLSKKRRLPVQLVVAAMLIQGSAGLAVATKHPRQASRRRTAMTRTSEVQPVEPRSSSSEQRRTEAYKAMDRNKVKSALQDASVLELLSDQFLYPPSTNRPKGRPEFVPGAMKYETMQRFRERQEALEQASNMPIVSDAEAAAIVPFLNEIVEQKSALKTKRKSGVKGATSDVDEEKEEPTTTRKRFVKNLPKRKDTEQANLDHEEFSKRSKNVNGMDLHQYYRTDLLTAEEEYSLGMKIMFMVKCEQVHNGLASELSRLPTFVEWAEACGFTDEDSSYVPALGDEQLRPAGSETMFEELDPGTFVGNGLAVEVGPGRGRGRVQKPLPTKLKNFYDDSDVRFEDVKKRSKKSLQPVNRGTVTDFIELMMTCREAKQKMVQSNMRLVVSIARKYSNVGVGLQDLIQEGSLGLSRAAEKFDPKKGFKFSTYASWWIQQAVFRSIAYHSRTIRLPVHVHNLLNRVRKIKNTLQGELGRVPTNEELAAELGMSVQKFNKMIHLTRRSISLESPKYKSNPKDLGHESEDLLVDTISASSTEIESAPEKQVDHGLFHNDLKEMLTILDDDERNVIMSRYGLEDGLTRTVTAVAAEMKRSKAWVRSQECRALRKLRRPWYEKKLREHQNALAS</sequence>
<dbReference type="PANTHER" id="PTHR30603:SF47">
    <property type="entry name" value="RNA POLYMERASE SIGMA FACTOR SIGD, CHLOROPLASTIC"/>
    <property type="match status" value="1"/>
</dbReference>
<evidence type="ECO:0000313" key="10">
    <source>
        <dbReference type="EMBL" id="GAX19359.1"/>
    </source>
</evidence>
<comment type="similarity">
    <text evidence="1">Belongs to the sigma-70 factor family.</text>
</comment>
<reference evidence="10 11" key="1">
    <citation type="journal article" date="2015" name="Plant Cell">
        <title>Oil accumulation by the oleaginous diatom Fistulifera solaris as revealed by the genome and transcriptome.</title>
        <authorList>
            <person name="Tanaka T."/>
            <person name="Maeda Y."/>
            <person name="Veluchamy A."/>
            <person name="Tanaka M."/>
            <person name="Abida H."/>
            <person name="Marechal E."/>
            <person name="Bowler C."/>
            <person name="Muto M."/>
            <person name="Sunaga Y."/>
            <person name="Tanaka M."/>
            <person name="Yoshino T."/>
            <person name="Taniguchi T."/>
            <person name="Fukuda Y."/>
            <person name="Nemoto M."/>
            <person name="Matsumoto M."/>
            <person name="Wong P.S."/>
            <person name="Aburatani S."/>
            <person name="Fujibuchi W."/>
        </authorList>
    </citation>
    <scope>NUCLEOTIDE SEQUENCE [LARGE SCALE GENOMIC DNA]</scope>
    <source>
        <strain evidence="10 11">JPCC DA0580</strain>
    </source>
</reference>
<dbReference type="SUPFAM" id="SSF88946">
    <property type="entry name" value="Sigma2 domain of RNA polymerase sigma factors"/>
    <property type="match status" value="1"/>
</dbReference>
<dbReference type="InterPro" id="IPR014284">
    <property type="entry name" value="RNA_pol_sigma-70_dom"/>
</dbReference>
<feature type="compositionally biased region" description="Basic and acidic residues" evidence="6">
    <location>
        <begin position="202"/>
        <end position="214"/>
    </location>
</feature>
<dbReference type="EMBL" id="BDSP01000136">
    <property type="protein sequence ID" value="GAX19359.1"/>
    <property type="molecule type" value="Genomic_DNA"/>
</dbReference>
<dbReference type="InterPro" id="IPR007627">
    <property type="entry name" value="RNA_pol_sigma70_r2"/>
</dbReference>